<reference evidence="6 7" key="1">
    <citation type="submission" date="2017-09" db="EMBL/GenBank/DDBJ databases">
        <title>The Catabolism of 3,6-Dichlorosalicylic acid is Initiated by the Cytochrome P450 Monooxygenase DsmABC in Rhizorhabdus dicambivorans Ndbn-20.</title>
        <authorList>
            <person name="Na L."/>
        </authorList>
    </citation>
    <scope>NUCLEOTIDE SEQUENCE [LARGE SCALE GENOMIC DNA]</scope>
    <source>
        <strain evidence="6 7">Ndbn-20m</strain>
    </source>
</reference>
<dbReference type="KEGG" id="rdi:CMV14_19480"/>
<gene>
    <name evidence="6" type="ORF">COO09_21875</name>
</gene>
<evidence type="ECO:0000256" key="3">
    <source>
        <dbReference type="ARBA" id="ARBA00023125"/>
    </source>
</evidence>
<dbReference type="CDD" id="cd06124">
    <property type="entry name" value="cupin_NimR-like_N"/>
    <property type="match status" value="1"/>
</dbReference>
<dbReference type="GO" id="GO:0003700">
    <property type="term" value="F:DNA-binding transcription factor activity"/>
    <property type="evidence" value="ECO:0007669"/>
    <property type="project" value="InterPro"/>
</dbReference>
<organism evidence="6 7">
    <name type="scientific">Rhizorhabdus dicambivorans</name>
    <dbReference type="NCBI Taxonomy" id="1850238"/>
    <lineage>
        <taxon>Bacteria</taxon>
        <taxon>Pseudomonadati</taxon>
        <taxon>Pseudomonadota</taxon>
        <taxon>Alphaproteobacteria</taxon>
        <taxon>Sphingomonadales</taxon>
        <taxon>Sphingomonadaceae</taxon>
        <taxon>Rhizorhabdus</taxon>
    </lineage>
</organism>
<sequence>MPLLRELPGWLEPDEVDRPIVTYGVPVPTAGHLELTFHSRVKGQLLFSQRGALSCEAEGGLWIVPPQSAIWIPGGKARALRAKGMLEGYTVFVHPAAGANLPAQCCALAVTPLLREMIIRAASFPVDYPDGGREERLVALLLDEISVARVERLHLPMPNDIRLRAIVAEMLDNPAKMRKMSDWARHIGMSERTMARILSRETGMGFRRWRQQLAVLLAVEWLARGSPIQQVAADLGYESAPSFVTMFRKALGTPPRRYMSRRSQRH</sequence>
<keyword evidence="2" id="KW-0805">Transcription regulation</keyword>
<dbReference type="SMART" id="SM00342">
    <property type="entry name" value="HTH_ARAC"/>
    <property type="match status" value="1"/>
</dbReference>
<dbReference type="InterPro" id="IPR009057">
    <property type="entry name" value="Homeodomain-like_sf"/>
</dbReference>
<comment type="caution">
    <text evidence="6">The sequence shown here is derived from an EMBL/GenBank/DDBJ whole genome shotgun (WGS) entry which is preliminary data.</text>
</comment>
<dbReference type="FunFam" id="1.10.10.60:FF:000132">
    <property type="entry name" value="AraC family transcriptional regulator"/>
    <property type="match status" value="1"/>
</dbReference>
<proteinExistence type="predicted"/>
<protein>
    <submittedName>
        <fullName evidence="6">AraC family transcriptional regulator</fullName>
    </submittedName>
</protein>
<dbReference type="SUPFAM" id="SSF51182">
    <property type="entry name" value="RmlC-like cupins"/>
    <property type="match status" value="1"/>
</dbReference>
<dbReference type="AlphaFoldDB" id="A0A2A4FPQ6"/>
<dbReference type="InterPro" id="IPR018060">
    <property type="entry name" value="HTH_AraC"/>
</dbReference>
<evidence type="ECO:0000256" key="4">
    <source>
        <dbReference type="ARBA" id="ARBA00023163"/>
    </source>
</evidence>
<dbReference type="GO" id="GO:0043565">
    <property type="term" value="F:sequence-specific DNA binding"/>
    <property type="evidence" value="ECO:0007669"/>
    <property type="project" value="InterPro"/>
</dbReference>
<dbReference type="PANTHER" id="PTHR11019">
    <property type="entry name" value="HTH-TYPE TRANSCRIPTIONAL REGULATOR NIMR"/>
    <property type="match status" value="1"/>
</dbReference>
<evidence type="ECO:0000313" key="6">
    <source>
        <dbReference type="EMBL" id="PCE40157.1"/>
    </source>
</evidence>
<dbReference type="SUPFAM" id="SSF46689">
    <property type="entry name" value="Homeodomain-like"/>
    <property type="match status" value="1"/>
</dbReference>
<dbReference type="Gene3D" id="1.10.10.60">
    <property type="entry name" value="Homeodomain-like"/>
    <property type="match status" value="1"/>
</dbReference>
<evidence type="ECO:0000256" key="1">
    <source>
        <dbReference type="ARBA" id="ARBA00022491"/>
    </source>
</evidence>
<feature type="domain" description="HTH araC/xylS-type" evidence="5">
    <location>
        <begin position="161"/>
        <end position="261"/>
    </location>
</feature>
<dbReference type="EMBL" id="NWUF01000034">
    <property type="protein sequence ID" value="PCE40157.1"/>
    <property type="molecule type" value="Genomic_DNA"/>
</dbReference>
<accession>A0A2A4FPQ6</accession>
<name>A0A2A4FPQ6_9SPHN</name>
<keyword evidence="4" id="KW-0804">Transcription</keyword>
<dbReference type="Proteomes" id="UP000218934">
    <property type="component" value="Unassembled WGS sequence"/>
</dbReference>
<dbReference type="PROSITE" id="PS01124">
    <property type="entry name" value="HTH_ARAC_FAMILY_2"/>
    <property type="match status" value="1"/>
</dbReference>
<keyword evidence="3" id="KW-0238">DNA-binding</keyword>
<dbReference type="PANTHER" id="PTHR11019:SF199">
    <property type="entry name" value="HTH-TYPE TRANSCRIPTIONAL REGULATOR NIMR"/>
    <property type="match status" value="1"/>
</dbReference>
<evidence type="ECO:0000259" key="5">
    <source>
        <dbReference type="PROSITE" id="PS01124"/>
    </source>
</evidence>
<keyword evidence="7" id="KW-1185">Reference proteome</keyword>
<dbReference type="Pfam" id="PF12833">
    <property type="entry name" value="HTH_18"/>
    <property type="match status" value="1"/>
</dbReference>
<evidence type="ECO:0000256" key="2">
    <source>
        <dbReference type="ARBA" id="ARBA00023015"/>
    </source>
</evidence>
<dbReference type="OrthoDB" id="9804543at2"/>
<keyword evidence="1" id="KW-0678">Repressor</keyword>
<dbReference type="InterPro" id="IPR011051">
    <property type="entry name" value="RmlC_Cupin_sf"/>
</dbReference>
<evidence type="ECO:0000313" key="7">
    <source>
        <dbReference type="Proteomes" id="UP000218934"/>
    </source>
</evidence>